<evidence type="ECO:0000259" key="1">
    <source>
        <dbReference type="PROSITE" id="PS51704"/>
    </source>
</evidence>
<evidence type="ECO:0000313" key="2">
    <source>
        <dbReference type="EMBL" id="RIB20802.1"/>
    </source>
</evidence>
<dbReference type="SUPFAM" id="SSF51695">
    <property type="entry name" value="PLC-like phosphodiesterases"/>
    <property type="match status" value="1"/>
</dbReference>
<name>A0A397VFP1_9GLOM</name>
<dbReference type="STRING" id="44941.A0A397VFP1"/>
<dbReference type="EMBL" id="QKWP01000397">
    <property type="protein sequence ID" value="RIB20802.1"/>
    <property type="molecule type" value="Genomic_DNA"/>
</dbReference>
<dbReference type="PANTHER" id="PTHR43805">
    <property type="entry name" value="GLYCEROPHOSPHORYL DIESTER PHOSPHODIESTERASE"/>
    <property type="match status" value="1"/>
</dbReference>
<dbReference type="OrthoDB" id="1470350at2759"/>
<dbReference type="AlphaFoldDB" id="A0A397VFP1"/>
<keyword evidence="3" id="KW-1185">Reference proteome</keyword>
<dbReference type="Proteomes" id="UP000266673">
    <property type="component" value="Unassembled WGS sequence"/>
</dbReference>
<comment type="caution">
    <text evidence="2">The sequence shown here is derived from an EMBL/GenBank/DDBJ whole genome shotgun (WGS) entry which is preliminary data.</text>
</comment>
<accession>A0A397VFP1</accession>
<dbReference type="Pfam" id="PF03009">
    <property type="entry name" value="GDPD"/>
    <property type="match status" value="1"/>
</dbReference>
<dbReference type="GO" id="GO:0006629">
    <property type="term" value="P:lipid metabolic process"/>
    <property type="evidence" value="ECO:0007669"/>
    <property type="project" value="InterPro"/>
</dbReference>
<evidence type="ECO:0000313" key="3">
    <source>
        <dbReference type="Proteomes" id="UP000266673"/>
    </source>
</evidence>
<gene>
    <name evidence="2" type="ORF">C2G38_2079920</name>
</gene>
<feature type="domain" description="GP-PDE" evidence="1">
    <location>
        <begin position="30"/>
        <end position="265"/>
    </location>
</feature>
<dbReference type="PROSITE" id="PS51704">
    <property type="entry name" value="GP_PDE"/>
    <property type="match status" value="1"/>
</dbReference>
<protein>
    <submittedName>
        <fullName evidence="2">PLC-like phosphodiesterase</fullName>
    </submittedName>
</protein>
<proteinExistence type="predicted"/>
<dbReference type="GO" id="GO:0008081">
    <property type="term" value="F:phosphoric diester hydrolase activity"/>
    <property type="evidence" value="ECO:0007669"/>
    <property type="project" value="InterPro"/>
</dbReference>
<dbReference type="Gene3D" id="3.20.20.190">
    <property type="entry name" value="Phosphatidylinositol (PI) phosphodiesterase"/>
    <property type="match status" value="1"/>
</dbReference>
<dbReference type="PANTHER" id="PTHR43805:SF1">
    <property type="entry name" value="GP-PDE DOMAIN-CONTAINING PROTEIN"/>
    <property type="match status" value="1"/>
</dbReference>
<reference evidence="2 3" key="1">
    <citation type="submission" date="2018-06" db="EMBL/GenBank/DDBJ databases">
        <title>Comparative genomics reveals the genomic features of Rhizophagus irregularis, R. cerebriforme, R. diaphanum and Gigaspora rosea, and their symbiotic lifestyle signature.</title>
        <authorList>
            <person name="Morin E."/>
            <person name="San Clemente H."/>
            <person name="Chen E.C.H."/>
            <person name="De La Providencia I."/>
            <person name="Hainaut M."/>
            <person name="Kuo A."/>
            <person name="Kohler A."/>
            <person name="Murat C."/>
            <person name="Tang N."/>
            <person name="Roy S."/>
            <person name="Loubradou J."/>
            <person name="Henrissat B."/>
            <person name="Grigoriev I.V."/>
            <person name="Corradi N."/>
            <person name="Roux C."/>
            <person name="Martin F.M."/>
        </authorList>
    </citation>
    <scope>NUCLEOTIDE SEQUENCE [LARGE SCALE GENOMIC DNA]</scope>
    <source>
        <strain evidence="2 3">DAOM 194757</strain>
    </source>
</reference>
<organism evidence="2 3">
    <name type="scientific">Gigaspora rosea</name>
    <dbReference type="NCBI Taxonomy" id="44941"/>
    <lineage>
        <taxon>Eukaryota</taxon>
        <taxon>Fungi</taxon>
        <taxon>Fungi incertae sedis</taxon>
        <taxon>Mucoromycota</taxon>
        <taxon>Glomeromycotina</taxon>
        <taxon>Glomeromycetes</taxon>
        <taxon>Diversisporales</taxon>
        <taxon>Gigasporaceae</taxon>
        <taxon>Gigaspora</taxon>
    </lineage>
</organism>
<sequence length="288" mass="33540">MSPIIFIVIFSLFIHGYGLCHFAYRIGSKTKCVGHRGYPVKYPENTMISLEETINIGAEGIESDVRLTKDGQVIMMHDTTLDRTTNGTGSVDERYWNGYIEYLVTENNEKVPKLQKVLDLLKRKENKNIFFIMDIKDDNDIKILDAIADLIYLNKPYNFQSQIYLGIWTYDFLIKARQVLPHIPISYIGSNISVAREQFFDKVESFNMEYTYILEDTSGFFAQIRNSGKKLFVWTVDSENDMRSLFSYGVDAILSNDPVKCLSVRKKSLRIYWKSTKKFLSTYFFNRN</sequence>
<dbReference type="InterPro" id="IPR017946">
    <property type="entry name" value="PLC-like_Pdiesterase_TIM-brl"/>
</dbReference>
<dbReference type="InterPro" id="IPR030395">
    <property type="entry name" value="GP_PDE_dom"/>
</dbReference>